<dbReference type="STRING" id="4999.A0A1Y1US01"/>
<dbReference type="Pfam" id="PF03031">
    <property type="entry name" value="NIF"/>
    <property type="match status" value="1"/>
</dbReference>
<dbReference type="GO" id="GO:0008420">
    <property type="term" value="F:RNA polymerase II CTD heptapeptide repeat phosphatase activity"/>
    <property type="evidence" value="ECO:0007669"/>
    <property type="project" value="UniProtKB-UniRule"/>
</dbReference>
<feature type="region of interest" description="Disordered" evidence="7">
    <location>
        <begin position="538"/>
        <end position="621"/>
    </location>
</feature>
<dbReference type="InterPro" id="IPR001357">
    <property type="entry name" value="BRCT_dom"/>
</dbReference>
<dbReference type="FunCoup" id="A0A1Y1US01">
    <property type="interactions" value="306"/>
</dbReference>
<evidence type="ECO:0000259" key="8">
    <source>
        <dbReference type="PROSITE" id="PS50172"/>
    </source>
</evidence>
<evidence type="ECO:0000256" key="7">
    <source>
        <dbReference type="SAM" id="MobiDB-lite"/>
    </source>
</evidence>
<dbReference type="InterPro" id="IPR036420">
    <property type="entry name" value="BRCT_dom_sf"/>
</dbReference>
<reference evidence="10 11" key="1">
    <citation type="submission" date="2017-03" db="EMBL/GenBank/DDBJ databases">
        <title>Widespread Adenine N6-methylation of Active Genes in Fungi.</title>
        <authorList>
            <consortium name="DOE Joint Genome Institute"/>
            <person name="Mondo S.J."/>
            <person name="Dannebaum R.O."/>
            <person name="Kuo R.C."/>
            <person name="Louie K.B."/>
            <person name="Bewick A.J."/>
            <person name="Labutti K."/>
            <person name="Haridas S."/>
            <person name="Kuo A."/>
            <person name="Salamov A."/>
            <person name="Ahrendt S.R."/>
            <person name="Lau R."/>
            <person name="Bowen B.P."/>
            <person name="Lipzen A."/>
            <person name="Sullivan W."/>
            <person name="Andreopoulos W.B."/>
            <person name="Clum A."/>
            <person name="Lindquist E."/>
            <person name="Daum C."/>
            <person name="Northen T.R."/>
            <person name="Ramamoorthy G."/>
            <person name="Schmitz R.J."/>
            <person name="Gryganskyi A."/>
            <person name="Culley D."/>
            <person name="Magnuson J."/>
            <person name="James T.Y."/>
            <person name="O'Malley M.A."/>
            <person name="Stajich J.E."/>
            <person name="Spatafora J.W."/>
            <person name="Visel A."/>
            <person name="Grigoriev I.V."/>
        </authorList>
    </citation>
    <scope>NUCLEOTIDE SEQUENCE [LARGE SCALE GENOMIC DNA]</scope>
    <source>
        <strain evidence="10 11">NRRL Y-17943</strain>
    </source>
</reference>
<dbReference type="CDD" id="cd17729">
    <property type="entry name" value="BRCT_CTDP1"/>
    <property type="match status" value="1"/>
</dbReference>
<keyword evidence="3 6" id="KW-0539">Nucleus</keyword>
<evidence type="ECO:0000256" key="6">
    <source>
        <dbReference type="RuleBase" id="RU366066"/>
    </source>
</evidence>
<comment type="subcellular location">
    <subcellularLocation>
        <location evidence="1 6">Nucleus</location>
    </subcellularLocation>
</comment>
<dbReference type="OrthoDB" id="10249888at2759"/>
<dbReference type="GO" id="GO:0005634">
    <property type="term" value="C:nucleus"/>
    <property type="evidence" value="ECO:0007669"/>
    <property type="project" value="UniProtKB-SubCell"/>
</dbReference>
<dbReference type="NCBIfam" id="TIGR02250">
    <property type="entry name" value="FCP1_euk"/>
    <property type="match status" value="1"/>
</dbReference>
<dbReference type="EC" id="3.1.3.16" evidence="6"/>
<keyword evidence="2 6" id="KW-0378">Hydrolase</keyword>
<keyword evidence="11" id="KW-1185">Reference proteome</keyword>
<name>A0A1Y1US01_9TREE</name>
<dbReference type="PANTHER" id="PTHR23081:SF36">
    <property type="entry name" value="RNA POLYMERASE II SUBUNIT A C-TERMINAL DOMAIN PHOSPHATASE"/>
    <property type="match status" value="1"/>
</dbReference>
<dbReference type="PROSITE" id="PS50969">
    <property type="entry name" value="FCP1"/>
    <property type="match status" value="1"/>
</dbReference>
<dbReference type="SUPFAM" id="SSF52113">
    <property type="entry name" value="BRCT domain"/>
    <property type="match status" value="1"/>
</dbReference>
<evidence type="ECO:0000256" key="1">
    <source>
        <dbReference type="ARBA" id="ARBA00004123"/>
    </source>
</evidence>
<evidence type="ECO:0000313" key="10">
    <source>
        <dbReference type="EMBL" id="ORX40742.1"/>
    </source>
</evidence>
<sequence>MSETVSVELPTSLPYPIRITRVLADGEVQRGTALLEYAFTSDEARKELAKGGKGEWDMVGSWDSAIEGRLDRWEEWVKPGTRVERSKIALWLEQSCSHPVQLHGMCGVCGRDLTTDDYLTRGGPSKYAGSYEMSHDSLGVTVSTNEAKRLENVTKETLLSSKRLSLIVDLDQTIIHTTVDPTVGEWIEQGKKALEDVAKFHLPDDVPLGYTAPDRWYYTKPRPGVNQFLRRMNELYEMHVYTMGTRTYAEAICNVVDPDKTFFGGRIISRDENKSFSSKSLKRLFPTDQSMVVVIDDRADVWGEIPNLVKVVPYDFFIGVGDINKADSMAQTKLLDAQSEDRPLAKESEPLNNDDAELERVAKILAQIHSTFYRAYAQRVKDTIPMGCDVEVIIPDIKSRVLEGCTLVFSGVIPKHQAAETSGIFHAAEMFGARTMLDVGPGMTHCVTATVGTEKTYRASRMDAAVVWVEWFHKSIALWKRQDERAFSINGAESSTSPKQVENGIPEDGVDDGGLDNLLDGWDESADAELQAFMEGSSDYGEDTESVGSVPGSPSKKRVRYADEESLPLESFRDPPEDQDWAGDSDDRPAKRRLLLEAPTGDYVPEGNRFQWDGKMDENPTAEDDLFAQMLEDSLDSEIS</sequence>
<dbReference type="Gene3D" id="3.40.50.10190">
    <property type="entry name" value="BRCT domain"/>
    <property type="match status" value="1"/>
</dbReference>
<protein>
    <recommendedName>
        <fullName evidence="6">RNA polymerase II subunit A C-terminal domain phosphatase</fullName>
        <ecNumber evidence="6">3.1.3.16</ecNumber>
    </recommendedName>
</protein>
<dbReference type="Gene3D" id="1.10.287.10">
    <property type="entry name" value="S15/NS1, RNA-binding"/>
    <property type="match status" value="1"/>
</dbReference>
<dbReference type="InterPro" id="IPR004274">
    <property type="entry name" value="FCP1_dom"/>
</dbReference>
<evidence type="ECO:0000259" key="9">
    <source>
        <dbReference type="PROSITE" id="PS50969"/>
    </source>
</evidence>
<dbReference type="RefSeq" id="XP_021874421.1">
    <property type="nucleotide sequence ID" value="XM_022014326.1"/>
</dbReference>
<dbReference type="AlphaFoldDB" id="A0A1Y1US01"/>
<dbReference type="InterPro" id="IPR023214">
    <property type="entry name" value="HAD_sf"/>
</dbReference>
<evidence type="ECO:0000313" key="11">
    <source>
        <dbReference type="Proteomes" id="UP000193218"/>
    </source>
</evidence>
<comment type="caution">
    <text evidence="10">The sequence shown here is derived from an EMBL/GenBank/DDBJ whole genome shotgun (WGS) entry which is preliminary data.</text>
</comment>
<comment type="catalytic activity">
    <reaction evidence="4 6">
        <text>O-phospho-L-seryl-[protein] + H2O = L-seryl-[protein] + phosphate</text>
        <dbReference type="Rhea" id="RHEA:20629"/>
        <dbReference type="Rhea" id="RHEA-COMP:9863"/>
        <dbReference type="Rhea" id="RHEA-COMP:11604"/>
        <dbReference type="ChEBI" id="CHEBI:15377"/>
        <dbReference type="ChEBI" id="CHEBI:29999"/>
        <dbReference type="ChEBI" id="CHEBI:43474"/>
        <dbReference type="ChEBI" id="CHEBI:83421"/>
        <dbReference type="EC" id="3.1.3.16"/>
    </reaction>
</comment>
<feature type="domain" description="FCP1 homology" evidence="9">
    <location>
        <begin position="159"/>
        <end position="335"/>
    </location>
</feature>
<dbReference type="SMART" id="SM00577">
    <property type="entry name" value="CPDc"/>
    <property type="match status" value="1"/>
</dbReference>
<evidence type="ECO:0000256" key="4">
    <source>
        <dbReference type="ARBA" id="ARBA00047761"/>
    </source>
</evidence>
<accession>A0A1Y1US01</accession>
<evidence type="ECO:0000256" key="5">
    <source>
        <dbReference type="ARBA" id="ARBA00048336"/>
    </source>
</evidence>
<dbReference type="GeneID" id="33556134"/>
<dbReference type="InterPro" id="IPR039189">
    <property type="entry name" value="Fcp1"/>
</dbReference>
<organism evidence="10 11">
    <name type="scientific">Kockovaella imperatae</name>
    <dbReference type="NCBI Taxonomy" id="4999"/>
    <lineage>
        <taxon>Eukaryota</taxon>
        <taxon>Fungi</taxon>
        <taxon>Dikarya</taxon>
        <taxon>Basidiomycota</taxon>
        <taxon>Agaricomycotina</taxon>
        <taxon>Tremellomycetes</taxon>
        <taxon>Tremellales</taxon>
        <taxon>Cuniculitremaceae</taxon>
        <taxon>Kockovaella</taxon>
    </lineage>
</organism>
<dbReference type="InterPro" id="IPR036412">
    <property type="entry name" value="HAD-like_sf"/>
</dbReference>
<dbReference type="PROSITE" id="PS50172">
    <property type="entry name" value="BRCT"/>
    <property type="match status" value="1"/>
</dbReference>
<feature type="domain" description="BRCT" evidence="8">
    <location>
        <begin position="397"/>
        <end position="489"/>
    </location>
</feature>
<dbReference type="EMBL" id="NBSH01000001">
    <property type="protein sequence ID" value="ORX40742.1"/>
    <property type="molecule type" value="Genomic_DNA"/>
</dbReference>
<comment type="catalytic activity">
    <reaction evidence="5 6">
        <text>O-phospho-L-threonyl-[protein] + H2O = L-threonyl-[protein] + phosphate</text>
        <dbReference type="Rhea" id="RHEA:47004"/>
        <dbReference type="Rhea" id="RHEA-COMP:11060"/>
        <dbReference type="Rhea" id="RHEA-COMP:11605"/>
        <dbReference type="ChEBI" id="CHEBI:15377"/>
        <dbReference type="ChEBI" id="CHEBI:30013"/>
        <dbReference type="ChEBI" id="CHEBI:43474"/>
        <dbReference type="ChEBI" id="CHEBI:61977"/>
        <dbReference type="EC" id="3.1.3.16"/>
    </reaction>
</comment>
<dbReference type="InParanoid" id="A0A1Y1US01"/>
<feature type="compositionally biased region" description="Polar residues" evidence="7">
    <location>
        <begin position="491"/>
        <end position="500"/>
    </location>
</feature>
<evidence type="ECO:0000256" key="2">
    <source>
        <dbReference type="ARBA" id="ARBA00022801"/>
    </source>
</evidence>
<proteinExistence type="predicted"/>
<dbReference type="PANTHER" id="PTHR23081">
    <property type="entry name" value="RNA POLYMERASE II CTD PHOSPHATASE"/>
    <property type="match status" value="1"/>
</dbReference>
<dbReference type="CDD" id="cd07521">
    <property type="entry name" value="HAD_FCP1-like"/>
    <property type="match status" value="1"/>
</dbReference>
<dbReference type="InterPro" id="IPR011947">
    <property type="entry name" value="FCP1_euk"/>
</dbReference>
<comment type="function">
    <text evidence="6">This promotes the activity of RNA polymerase II.</text>
</comment>
<dbReference type="Proteomes" id="UP000193218">
    <property type="component" value="Unassembled WGS sequence"/>
</dbReference>
<dbReference type="Gene3D" id="3.40.50.1000">
    <property type="entry name" value="HAD superfamily/HAD-like"/>
    <property type="match status" value="1"/>
</dbReference>
<gene>
    <name evidence="10" type="ORF">BD324DRAFT_611918</name>
</gene>
<evidence type="ECO:0000256" key="3">
    <source>
        <dbReference type="ARBA" id="ARBA00023242"/>
    </source>
</evidence>
<dbReference type="SUPFAM" id="SSF56784">
    <property type="entry name" value="HAD-like"/>
    <property type="match status" value="1"/>
</dbReference>
<feature type="region of interest" description="Disordered" evidence="7">
    <location>
        <begin position="490"/>
        <end position="521"/>
    </location>
</feature>